<reference evidence="1" key="1">
    <citation type="journal article" date="2015" name="PeerJ">
        <title>First genomic representation of candidate bacterial phylum KSB3 points to enhanced environmental sensing as a trigger of wastewater bulking.</title>
        <authorList>
            <person name="Sekiguchi Y."/>
            <person name="Ohashi A."/>
            <person name="Parks D.H."/>
            <person name="Yamauchi T."/>
            <person name="Tyson G.W."/>
            <person name="Hugenholtz P."/>
        </authorList>
    </citation>
    <scope>NUCLEOTIDE SEQUENCE [LARGE SCALE GENOMIC DNA]</scope>
</reference>
<proteinExistence type="predicted"/>
<evidence type="ECO:0000313" key="1">
    <source>
        <dbReference type="EMBL" id="GAK50707.1"/>
    </source>
</evidence>
<protein>
    <submittedName>
        <fullName evidence="1">Uncharacterized protein</fullName>
    </submittedName>
</protein>
<organism evidence="1">
    <name type="scientific">Candidatus Moduliflexus flocculans</name>
    <dbReference type="NCBI Taxonomy" id="1499966"/>
    <lineage>
        <taxon>Bacteria</taxon>
        <taxon>Candidatus Moduliflexota</taxon>
        <taxon>Candidatus Moduliflexia</taxon>
        <taxon>Candidatus Moduliflexales</taxon>
        <taxon>Candidatus Moduliflexaceae</taxon>
    </lineage>
</organism>
<gene>
    <name evidence="1" type="ORF">U14_01940</name>
</gene>
<dbReference type="HOGENOM" id="CLU_2822353_0_0_0"/>
<dbReference type="AlphaFoldDB" id="A0A0S6VYU3"/>
<dbReference type="EMBL" id="DF820456">
    <property type="protein sequence ID" value="GAK50707.1"/>
    <property type="molecule type" value="Genomic_DNA"/>
</dbReference>
<evidence type="ECO:0000313" key="2">
    <source>
        <dbReference type="Proteomes" id="UP000030700"/>
    </source>
</evidence>
<accession>A0A0S6VYU3</accession>
<name>A0A0S6VYU3_9BACT</name>
<sequence length="66" mass="7744">MSNIINMEEKKKQKAVFNTRDAVESSIDLSKTDKTLTWVAIIKQQKKRILTWSSYQKEPCQNRQDA</sequence>
<keyword evidence="2" id="KW-1185">Reference proteome</keyword>
<dbReference type="Proteomes" id="UP000030700">
    <property type="component" value="Unassembled WGS sequence"/>
</dbReference>
<dbReference type="STRING" id="1499966.U14_01940"/>